<dbReference type="InParanoid" id="W3WIE1"/>
<comment type="subcellular location">
    <subcellularLocation>
        <location evidence="1">Membrane</location>
        <topology evidence="1">Multi-pass membrane protein</topology>
    </subcellularLocation>
</comment>
<evidence type="ECO:0000256" key="6">
    <source>
        <dbReference type="SAM" id="Phobius"/>
    </source>
</evidence>
<dbReference type="KEGG" id="pfy:PFICI_14495"/>
<evidence type="ECO:0000259" key="7">
    <source>
        <dbReference type="Pfam" id="PF20684"/>
    </source>
</evidence>
<feature type="domain" description="Rhodopsin" evidence="7">
    <location>
        <begin position="23"/>
        <end position="152"/>
    </location>
</feature>
<proteinExistence type="inferred from homology"/>
<keyword evidence="9" id="KW-1185">Reference proteome</keyword>
<comment type="similarity">
    <text evidence="5">Belongs to the SAT4 family.</text>
</comment>
<feature type="transmembrane region" description="Helical" evidence="6">
    <location>
        <begin position="117"/>
        <end position="137"/>
    </location>
</feature>
<reference evidence="9" key="1">
    <citation type="journal article" date="2015" name="BMC Genomics">
        <title>Genomic and transcriptomic analysis of the endophytic fungus Pestalotiopsis fici reveals its lifestyle and high potential for synthesis of natural products.</title>
        <authorList>
            <person name="Wang X."/>
            <person name="Zhang X."/>
            <person name="Liu L."/>
            <person name="Xiang M."/>
            <person name="Wang W."/>
            <person name="Sun X."/>
            <person name="Che Y."/>
            <person name="Guo L."/>
            <person name="Liu G."/>
            <person name="Guo L."/>
            <person name="Wang C."/>
            <person name="Yin W.B."/>
            <person name="Stadler M."/>
            <person name="Zhang X."/>
            <person name="Liu X."/>
        </authorList>
    </citation>
    <scope>NUCLEOTIDE SEQUENCE [LARGE SCALE GENOMIC DNA]</scope>
    <source>
        <strain evidence="9">W106-1 / CGMCC3.15140</strain>
    </source>
</reference>
<keyword evidence="3 6" id="KW-1133">Transmembrane helix</keyword>
<gene>
    <name evidence="8" type="ORF">PFICI_14495</name>
</gene>
<protein>
    <recommendedName>
        <fullName evidence="7">Rhodopsin domain-containing protein</fullName>
    </recommendedName>
</protein>
<name>W3WIE1_PESFW</name>
<dbReference type="InterPro" id="IPR049326">
    <property type="entry name" value="Rhodopsin_dom_fungi"/>
</dbReference>
<sequence length="178" mass="20651">MQTNVLLGLPLALTGISIIMVSLRLYVRRAGKLGWEDWIMLLALIFQVIRRTLATLSTMYELRNAPTDQEFDIDFQNDLKYNFLSIPFEATVSILARLSIVILLIRLFSVHIWYRRLLISLLAVASLLTITVVPVTFFQISPAEALWEVDLPYERRWGPNVSVYWAIITQCWYFSHKS</sequence>
<evidence type="ECO:0000313" key="8">
    <source>
        <dbReference type="EMBL" id="ETS73549.1"/>
    </source>
</evidence>
<evidence type="ECO:0000256" key="1">
    <source>
        <dbReference type="ARBA" id="ARBA00004141"/>
    </source>
</evidence>
<organism evidence="8 9">
    <name type="scientific">Pestalotiopsis fici (strain W106-1 / CGMCC3.15140)</name>
    <dbReference type="NCBI Taxonomy" id="1229662"/>
    <lineage>
        <taxon>Eukaryota</taxon>
        <taxon>Fungi</taxon>
        <taxon>Dikarya</taxon>
        <taxon>Ascomycota</taxon>
        <taxon>Pezizomycotina</taxon>
        <taxon>Sordariomycetes</taxon>
        <taxon>Xylariomycetidae</taxon>
        <taxon>Amphisphaeriales</taxon>
        <taxon>Sporocadaceae</taxon>
        <taxon>Pestalotiopsis</taxon>
    </lineage>
</organism>
<dbReference type="PANTHER" id="PTHR33048">
    <property type="entry name" value="PTH11-LIKE INTEGRAL MEMBRANE PROTEIN (AFU_ORTHOLOGUE AFUA_5G11245)"/>
    <property type="match status" value="1"/>
</dbReference>
<keyword evidence="4 6" id="KW-0472">Membrane</keyword>
<dbReference type="HOGENOM" id="CLU_1511107_0_0_1"/>
<dbReference type="Pfam" id="PF20684">
    <property type="entry name" value="Fung_rhodopsin"/>
    <property type="match status" value="1"/>
</dbReference>
<dbReference type="OrthoDB" id="4778336at2759"/>
<feature type="transmembrane region" description="Helical" evidence="6">
    <location>
        <begin position="80"/>
        <end position="105"/>
    </location>
</feature>
<dbReference type="Proteomes" id="UP000030651">
    <property type="component" value="Unassembled WGS sequence"/>
</dbReference>
<evidence type="ECO:0000256" key="4">
    <source>
        <dbReference type="ARBA" id="ARBA00023136"/>
    </source>
</evidence>
<dbReference type="RefSeq" id="XP_007841267.1">
    <property type="nucleotide sequence ID" value="XM_007843076.1"/>
</dbReference>
<evidence type="ECO:0000256" key="2">
    <source>
        <dbReference type="ARBA" id="ARBA00022692"/>
    </source>
</evidence>
<dbReference type="EMBL" id="KI912121">
    <property type="protein sequence ID" value="ETS73549.1"/>
    <property type="molecule type" value="Genomic_DNA"/>
</dbReference>
<evidence type="ECO:0000256" key="5">
    <source>
        <dbReference type="ARBA" id="ARBA00038359"/>
    </source>
</evidence>
<dbReference type="GO" id="GO:0016020">
    <property type="term" value="C:membrane"/>
    <property type="evidence" value="ECO:0007669"/>
    <property type="project" value="UniProtKB-SubCell"/>
</dbReference>
<evidence type="ECO:0000256" key="3">
    <source>
        <dbReference type="ARBA" id="ARBA00022989"/>
    </source>
</evidence>
<feature type="transmembrane region" description="Helical" evidence="6">
    <location>
        <begin position="6"/>
        <end position="27"/>
    </location>
</feature>
<accession>W3WIE1</accession>
<dbReference type="GeneID" id="19279508"/>
<keyword evidence="2 6" id="KW-0812">Transmembrane</keyword>
<dbReference type="InterPro" id="IPR052337">
    <property type="entry name" value="SAT4-like"/>
</dbReference>
<dbReference type="PANTHER" id="PTHR33048:SF146">
    <property type="entry name" value="INTEGRAL MEMBRANE PROTEIN"/>
    <property type="match status" value="1"/>
</dbReference>
<dbReference type="AlphaFoldDB" id="W3WIE1"/>
<evidence type="ECO:0000313" key="9">
    <source>
        <dbReference type="Proteomes" id="UP000030651"/>
    </source>
</evidence>